<proteinExistence type="predicted"/>
<dbReference type="Proteomes" id="UP001153678">
    <property type="component" value="Unassembled WGS sequence"/>
</dbReference>
<accession>A0A9W4WPB3</accession>
<gene>
    <name evidence="1" type="ORF">FWILDA_LOCUS261</name>
</gene>
<name>A0A9W4WPB3_9GLOM</name>
<dbReference type="AlphaFoldDB" id="A0A9W4WPB3"/>
<dbReference type="InterPro" id="IPR036910">
    <property type="entry name" value="HMG_box_dom_sf"/>
</dbReference>
<reference evidence="1" key="1">
    <citation type="submission" date="2022-08" db="EMBL/GenBank/DDBJ databases">
        <authorList>
            <person name="Kallberg Y."/>
            <person name="Tangrot J."/>
            <person name="Rosling A."/>
        </authorList>
    </citation>
    <scope>NUCLEOTIDE SEQUENCE</scope>
    <source>
        <strain evidence="1">Wild A</strain>
    </source>
</reference>
<dbReference type="SUPFAM" id="SSF47095">
    <property type="entry name" value="HMG-box"/>
    <property type="match status" value="1"/>
</dbReference>
<dbReference type="Gene3D" id="1.10.30.10">
    <property type="entry name" value="High mobility group box domain"/>
    <property type="match status" value="1"/>
</dbReference>
<dbReference type="OrthoDB" id="10372438at2759"/>
<comment type="caution">
    <text evidence="1">The sequence shown here is derived from an EMBL/GenBank/DDBJ whole genome shotgun (WGS) entry which is preliminary data.</text>
</comment>
<keyword evidence="2" id="KW-1185">Reference proteome</keyword>
<protein>
    <submittedName>
        <fullName evidence="1">3314_t:CDS:1</fullName>
    </submittedName>
</protein>
<sequence length="517" mass="58390">MSNNNSIRRHRRVDKVTPIPTIATTSTPLLPLSPSPTIAENLIVAKMLDELKTSMKDQEHLLLNKEKESPIVKKLFEKIFDRYSDIKTILTLPELLAPATNSRAKGTPRPQNGYILFRKDVSKGLYMLNHKNGLKGSCMDKRSRNVNYSSKIAGFLWRSVKLSQHEHGFWMILCQIVCLKHSETYENYVYRPIRKKPNDIDGNSFPVTELQKSKNVATLETSPSSNHPSPVSILESDINETPSYNDNSFEQSQTTDFHASDMSYVGGRPSTIVTSESALITRHITRSITDQGRLINQQRAQQEHHKMISQEAEVPMISQGTAQIQPRRRSNAQYPSPTIINQPTEIMTQKNTTAQFEFATAAPQFVETTVLHSTYATYTANSQQTRLPQFIGPSDLTLSQIDHYLSTGLTQQYYQQFANPYAVTPENAFAPMILPPQQMIFPSTPIMTMESQQNTISGTSFSNHQQHYLQYPSSLTVGADPQFCYPPHDELVFLSQIDGSGSDPLLLHQSDSYETRE</sequence>
<organism evidence="1 2">
    <name type="scientific">Funneliformis geosporum</name>
    <dbReference type="NCBI Taxonomy" id="1117311"/>
    <lineage>
        <taxon>Eukaryota</taxon>
        <taxon>Fungi</taxon>
        <taxon>Fungi incertae sedis</taxon>
        <taxon>Mucoromycota</taxon>
        <taxon>Glomeromycotina</taxon>
        <taxon>Glomeromycetes</taxon>
        <taxon>Glomerales</taxon>
        <taxon>Glomeraceae</taxon>
        <taxon>Funneliformis</taxon>
    </lineage>
</organism>
<dbReference type="EMBL" id="CAMKVN010000016">
    <property type="protein sequence ID" value="CAI2161845.1"/>
    <property type="molecule type" value="Genomic_DNA"/>
</dbReference>
<evidence type="ECO:0000313" key="2">
    <source>
        <dbReference type="Proteomes" id="UP001153678"/>
    </source>
</evidence>
<evidence type="ECO:0000313" key="1">
    <source>
        <dbReference type="EMBL" id="CAI2161845.1"/>
    </source>
</evidence>